<evidence type="ECO:0000256" key="2">
    <source>
        <dbReference type="ARBA" id="ARBA00022989"/>
    </source>
</evidence>
<dbReference type="Proteomes" id="UP000664800">
    <property type="component" value="Unassembled WGS sequence"/>
</dbReference>
<feature type="transmembrane region" description="Helical" evidence="4">
    <location>
        <begin position="232"/>
        <end position="250"/>
    </location>
</feature>
<dbReference type="SUPFAM" id="SSF103473">
    <property type="entry name" value="MFS general substrate transporter"/>
    <property type="match status" value="1"/>
</dbReference>
<feature type="transmembrane region" description="Helical" evidence="4">
    <location>
        <begin position="56"/>
        <end position="81"/>
    </location>
</feature>
<dbReference type="GO" id="GO:0022857">
    <property type="term" value="F:transmembrane transporter activity"/>
    <property type="evidence" value="ECO:0007669"/>
    <property type="project" value="InterPro"/>
</dbReference>
<keyword evidence="1 4" id="KW-0812">Transmembrane</keyword>
<dbReference type="Pfam" id="PF07690">
    <property type="entry name" value="MFS_1"/>
    <property type="match status" value="1"/>
</dbReference>
<dbReference type="InterPro" id="IPR036259">
    <property type="entry name" value="MFS_trans_sf"/>
</dbReference>
<keyword evidence="3 4" id="KW-0472">Membrane</keyword>
<dbReference type="PANTHER" id="PTHR42910:SF1">
    <property type="entry name" value="MAJOR FACILITATOR SUPERFAMILY (MFS) PROFILE DOMAIN-CONTAINING PROTEIN"/>
    <property type="match status" value="1"/>
</dbReference>
<dbReference type="InterPro" id="IPR020846">
    <property type="entry name" value="MFS_dom"/>
</dbReference>
<feature type="transmembrane region" description="Helical" evidence="4">
    <location>
        <begin position="322"/>
        <end position="344"/>
    </location>
</feature>
<organism evidence="6 7">
    <name type="scientific">Thiomonas arsenitoxydans (strain DSM 22701 / CIP 110005 / 3As)</name>
    <dbReference type="NCBI Taxonomy" id="426114"/>
    <lineage>
        <taxon>Bacteria</taxon>
        <taxon>Pseudomonadati</taxon>
        <taxon>Pseudomonadota</taxon>
        <taxon>Betaproteobacteria</taxon>
        <taxon>Burkholderiales</taxon>
        <taxon>Thiomonas</taxon>
    </lineage>
</organism>
<feature type="transmembrane region" description="Helical" evidence="4">
    <location>
        <begin position="93"/>
        <end position="111"/>
    </location>
</feature>
<feature type="transmembrane region" description="Helical" evidence="4">
    <location>
        <begin position="150"/>
        <end position="172"/>
    </location>
</feature>
<keyword evidence="2 4" id="KW-1133">Transmembrane helix</keyword>
<dbReference type="Gene3D" id="1.20.1250.20">
    <property type="entry name" value="MFS general substrate transporter like domains"/>
    <property type="match status" value="1"/>
</dbReference>
<dbReference type="PROSITE" id="PS50850">
    <property type="entry name" value="MFS"/>
    <property type="match status" value="1"/>
</dbReference>
<evidence type="ECO:0000256" key="3">
    <source>
        <dbReference type="ARBA" id="ARBA00023136"/>
    </source>
</evidence>
<feature type="transmembrane region" description="Helical" evidence="4">
    <location>
        <begin position="262"/>
        <end position="285"/>
    </location>
</feature>
<feature type="transmembrane region" description="Helical" evidence="4">
    <location>
        <begin position="297"/>
        <end position="316"/>
    </location>
</feature>
<feature type="transmembrane region" description="Helical" evidence="4">
    <location>
        <begin position="27"/>
        <end position="44"/>
    </location>
</feature>
<dbReference type="EMBL" id="JAFKMR010000019">
    <property type="protein sequence ID" value="MBN8744683.1"/>
    <property type="molecule type" value="Genomic_DNA"/>
</dbReference>
<evidence type="ECO:0000259" key="5">
    <source>
        <dbReference type="PROSITE" id="PS50850"/>
    </source>
</evidence>
<dbReference type="PANTHER" id="PTHR42910">
    <property type="entry name" value="TRANSPORTER SCO4007-RELATED"/>
    <property type="match status" value="1"/>
</dbReference>
<feature type="transmembrane region" description="Helical" evidence="4">
    <location>
        <begin position="356"/>
        <end position="377"/>
    </location>
</feature>
<name>A0A8I1SWI1_THIA3</name>
<accession>A0A8I1SWI1</accession>
<sequence>MQQLEEAAITSLSASDPDSSSGPSKRFALFMALACAVTVANLYYAQPLLQQFAATFHASIAEVGVVPSAVQIGYAGGLLFLGPLGDRHARHRLILGLGALLPLALLAAAAAPSVLWLAFAMLAVGLLSSIIQQIIPLVAHVTPTPSRGKAIGIVMSGLMIGILGGRVIAGGIAQWANWRWAFAFGAASSAATWMMLWRVLPRLPAQVEETQGYVALMTSTLGQFVRHRELRFAALTGALFFGSFSVFWVGLTPVLQGPAYGYGPAVVGAFGLLGIAGASSAAFAGRWSDRPGGARRVRLAALVTMLLSWGAAAFAMQGVWGLIIGCLAIDAGCQGAHIANLATIHALPGEARSRINAVYMSAYFGGGAVGSLIASLAWDVGGWLAVVLCGALFAGLGLVVEYARSFDSITSI</sequence>
<gene>
    <name evidence="6" type="ORF">J0I24_10290</name>
</gene>
<evidence type="ECO:0000313" key="7">
    <source>
        <dbReference type="Proteomes" id="UP000664800"/>
    </source>
</evidence>
<dbReference type="AlphaFoldDB" id="A0A8I1SWI1"/>
<comment type="caution">
    <text evidence="6">The sequence shown here is derived from an EMBL/GenBank/DDBJ whole genome shotgun (WGS) entry which is preliminary data.</text>
</comment>
<dbReference type="RefSeq" id="WP_156054214.1">
    <property type="nucleotide sequence ID" value="NZ_JAFKMR010000019.1"/>
</dbReference>
<protein>
    <submittedName>
        <fullName evidence="6">MFS transporter</fullName>
    </submittedName>
</protein>
<evidence type="ECO:0000256" key="4">
    <source>
        <dbReference type="SAM" id="Phobius"/>
    </source>
</evidence>
<dbReference type="InterPro" id="IPR011701">
    <property type="entry name" value="MFS"/>
</dbReference>
<feature type="transmembrane region" description="Helical" evidence="4">
    <location>
        <begin position="178"/>
        <end position="197"/>
    </location>
</feature>
<reference evidence="6" key="1">
    <citation type="submission" date="2021-02" db="EMBL/GenBank/DDBJ databases">
        <title>Thiocyanate and organic carbon inputs drive convergent selection for specific autotrophic Afipia and Thiobacillus strains within complex microbiomes.</title>
        <authorList>
            <person name="Huddy R.J."/>
            <person name="Sachdeva R."/>
            <person name="Kadzinga F."/>
            <person name="Kantor R.S."/>
            <person name="Harrison S.T.L."/>
            <person name="Banfield J.F."/>
        </authorList>
    </citation>
    <scope>NUCLEOTIDE SEQUENCE</scope>
    <source>
        <strain evidence="6">SCN18_13_7_16_R3_B_64_19</strain>
    </source>
</reference>
<feature type="transmembrane region" description="Helical" evidence="4">
    <location>
        <begin position="383"/>
        <end position="403"/>
    </location>
</feature>
<feature type="domain" description="Major facilitator superfamily (MFS) profile" evidence="5">
    <location>
        <begin position="27"/>
        <end position="412"/>
    </location>
</feature>
<feature type="transmembrane region" description="Helical" evidence="4">
    <location>
        <begin position="117"/>
        <end position="138"/>
    </location>
</feature>
<dbReference type="CDD" id="cd17324">
    <property type="entry name" value="MFS_NepI_like"/>
    <property type="match status" value="1"/>
</dbReference>
<proteinExistence type="predicted"/>
<evidence type="ECO:0000313" key="6">
    <source>
        <dbReference type="EMBL" id="MBN8744683.1"/>
    </source>
</evidence>
<evidence type="ECO:0000256" key="1">
    <source>
        <dbReference type="ARBA" id="ARBA00022692"/>
    </source>
</evidence>